<dbReference type="WBParaSite" id="Csp11.Scaffold630.g20847.t1">
    <property type="protein sequence ID" value="Csp11.Scaffold630.g20847.t1"/>
    <property type="gene ID" value="Csp11.Scaffold630.g20847"/>
</dbReference>
<dbReference type="AlphaFoldDB" id="A0A1I7UZB8"/>
<proteinExistence type="predicted"/>
<reference evidence="2" key="1">
    <citation type="submission" date="2016-11" db="UniProtKB">
        <authorList>
            <consortium name="WormBaseParasite"/>
        </authorList>
    </citation>
    <scope>IDENTIFICATION</scope>
</reference>
<protein>
    <submittedName>
        <fullName evidence="2">Homeobox domain-containing protein</fullName>
    </submittedName>
</protein>
<evidence type="ECO:0000313" key="1">
    <source>
        <dbReference type="Proteomes" id="UP000095282"/>
    </source>
</evidence>
<sequence>MLKFNRTPASFLYKNWFFEKIRRRGDALSASVDMESVDDGSSGINVIQSEAVNANNMESVDDGLSGINVIQSDMEAGSMNDAE</sequence>
<organism evidence="1 2">
    <name type="scientific">Caenorhabditis tropicalis</name>
    <dbReference type="NCBI Taxonomy" id="1561998"/>
    <lineage>
        <taxon>Eukaryota</taxon>
        <taxon>Metazoa</taxon>
        <taxon>Ecdysozoa</taxon>
        <taxon>Nematoda</taxon>
        <taxon>Chromadorea</taxon>
        <taxon>Rhabditida</taxon>
        <taxon>Rhabditina</taxon>
        <taxon>Rhabditomorpha</taxon>
        <taxon>Rhabditoidea</taxon>
        <taxon>Rhabditidae</taxon>
        <taxon>Peloderinae</taxon>
        <taxon>Caenorhabditis</taxon>
    </lineage>
</organism>
<keyword evidence="1" id="KW-1185">Reference proteome</keyword>
<dbReference type="Proteomes" id="UP000095282">
    <property type="component" value="Unplaced"/>
</dbReference>
<accession>A0A1I7UZB8</accession>
<evidence type="ECO:0000313" key="2">
    <source>
        <dbReference type="WBParaSite" id="Csp11.Scaffold630.g20847.t1"/>
    </source>
</evidence>
<name>A0A1I7UZB8_9PELO</name>